<organism evidence="15 16">
    <name type="scientific">Drosophila mauritiana</name>
    <name type="common">Fruit fly</name>
    <dbReference type="NCBI Taxonomy" id="7226"/>
    <lineage>
        <taxon>Eukaryota</taxon>
        <taxon>Metazoa</taxon>
        <taxon>Ecdysozoa</taxon>
        <taxon>Arthropoda</taxon>
        <taxon>Hexapoda</taxon>
        <taxon>Insecta</taxon>
        <taxon>Pterygota</taxon>
        <taxon>Neoptera</taxon>
        <taxon>Endopterygota</taxon>
        <taxon>Diptera</taxon>
        <taxon>Brachycera</taxon>
        <taxon>Muscomorpha</taxon>
        <taxon>Ephydroidea</taxon>
        <taxon>Drosophilidae</taxon>
        <taxon>Drosophila</taxon>
        <taxon>Sophophora</taxon>
    </lineage>
</organism>
<accession>A0A6P8K9S6</accession>
<dbReference type="InterPro" id="IPR046342">
    <property type="entry name" value="CBS_dom_sf"/>
</dbReference>
<evidence type="ECO:0000256" key="14">
    <source>
        <dbReference type="SAM" id="Phobius"/>
    </source>
</evidence>
<feature type="transmembrane region" description="Helical" evidence="14">
    <location>
        <begin position="356"/>
        <end position="377"/>
    </location>
</feature>
<dbReference type="PRINTS" id="PR00762">
    <property type="entry name" value="CLCHANNEL"/>
</dbReference>
<sequence length="1066" mass="119652">MVYFGDRQRDRNRDRSNQKVERIIHDEEFGEENVELVDSEWADFEKFICQLRKRRNSAMSMEEELRHVQRHPKIKSHAFYPCPPPAENARDSDSSDDDDPIGYIDTLMYGRYTKDLGEFAKDEARKLKILEKRRKQEDKQRNKELLGKHSTRAKRVSSWIWRHTVARLGEDWVFLALLGIIMALLSFIMDKGISICTNARIWLYRDLTSQPFVQYIAWVSLPVCLILFSAGFVHLIAPQSIGSGIPEMKTILRGVQLKEYLTFKTLVAKVIGLTATLGSGMPLGKEGPFVHIASIVAQLLSKLVTSFQGIYENESRNSEMLAAACAVGVGACFAAPVGGVLFSIEVTTTYFAVRNYWRGFFAAVCGATVFRLLAVWFQNADTVRALFLTNFTTEFPFDPQELFVFALIGLVCGLGGASYVWVHRRYVLFMRSNKRMNKFLQKNRFLYPGFLALLVSSISFPLGTGQFLAGELSTHEQVTQLFSNFTWSRDDLTVEQAAVVTHWMTSYTSVFGNLVIYTLFTFVVSIIASTIPVPSGMFIPVFKIGAGFGRLVGEFMAVTFPHGVRYGGRLSPIMPGGYAVVGAAAFSGSVTHTVSVAVIIFEMTGQITHVVPVMIAVLVANAVAALLQPSIYDSIILIKKLPYLPDLLPSSSGMYSIFVEDFMVRDVKYIWHGISYQKLKEVLKLNKTLRSLPLVDSPDNMILLGSVQRYELIKMIEKHIGREKRMEVAQKWQKEAQERALEEEKKKQEVELKMRRPSRFEVLPAPDILSLRQIANDEMLPPKKRAETMHGSLAPRKSILKKTNSFNLKTYAQPMGHSPSITPYTTITGNSEFRIRSAFEAIFKKSTTLQDVQPDPETGSLSPAASNHEVEVPRTPSTPGVSKKVQLPRERVIDMSPEDQKQWELEEMLKPIDLQKANVHIDPSPFQLVERTSILKVHSLFSMVGINHAYVTKIGRLVGVVGLKELRKAIEDINSNSFVPPTRDEDADEKPAVEKPLLSTNSSDKAVDMTVTSMDSALSNSENCSDIEMEHIKHTDKGTVSLTMPPQESKQSPSADKSNTENGNHA</sequence>
<evidence type="ECO:0000313" key="15">
    <source>
        <dbReference type="Proteomes" id="UP000515162"/>
    </source>
</evidence>
<feature type="region of interest" description="Disordered" evidence="13">
    <location>
        <begin position="1032"/>
        <end position="1066"/>
    </location>
</feature>
<feature type="transmembrane region" description="Helical" evidence="14">
    <location>
        <begin position="514"/>
        <end position="533"/>
    </location>
</feature>
<dbReference type="FunFam" id="3.10.580.10:FF:000026">
    <property type="entry name" value="Chloride channel protein"/>
    <property type="match status" value="1"/>
</dbReference>
<keyword evidence="11" id="KW-0868">Chloride</keyword>
<feature type="transmembrane region" description="Helical" evidence="14">
    <location>
        <begin position="402"/>
        <end position="422"/>
    </location>
</feature>
<dbReference type="Proteomes" id="UP000515162">
    <property type="component" value="Chromosome 3R"/>
</dbReference>
<evidence type="ECO:0000256" key="13">
    <source>
        <dbReference type="SAM" id="MobiDB-lite"/>
    </source>
</evidence>
<keyword evidence="5" id="KW-0851">Voltage-gated channel</keyword>
<dbReference type="RefSeq" id="XP_033165740.1">
    <property type="nucleotide sequence ID" value="XM_033309849.1"/>
</dbReference>
<evidence type="ECO:0000256" key="12">
    <source>
        <dbReference type="ARBA" id="ARBA00023303"/>
    </source>
</evidence>
<keyword evidence="15" id="KW-1185">Reference proteome</keyword>
<feature type="transmembrane region" description="Helical" evidence="14">
    <location>
        <begin position="443"/>
        <end position="462"/>
    </location>
</feature>
<comment type="subcellular location">
    <subcellularLocation>
        <location evidence="1">Membrane</location>
        <topology evidence="1">Multi-pass membrane protein</topology>
    </subcellularLocation>
</comment>
<evidence type="ECO:0000256" key="11">
    <source>
        <dbReference type="ARBA" id="ARBA00023214"/>
    </source>
</evidence>
<dbReference type="Gene3D" id="1.10.3080.10">
    <property type="entry name" value="Clc chloride channel"/>
    <property type="match status" value="1"/>
</dbReference>
<dbReference type="FunFam" id="3.10.580.10:FF:000032">
    <property type="entry name" value="Chloride channel protein"/>
    <property type="match status" value="1"/>
</dbReference>
<evidence type="ECO:0000256" key="4">
    <source>
        <dbReference type="ARBA" id="ARBA00022737"/>
    </source>
</evidence>
<evidence type="ECO:0000256" key="9">
    <source>
        <dbReference type="ARBA" id="ARBA00023136"/>
    </source>
</evidence>
<keyword evidence="12" id="KW-0407">Ion channel</keyword>
<evidence type="ECO:0000256" key="7">
    <source>
        <dbReference type="ARBA" id="ARBA00023065"/>
    </source>
</evidence>
<feature type="transmembrane region" description="Helical" evidence="14">
    <location>
        <begin position="320"/>
        <end position="344"/>
    </location>
</feature>
<keyword evidence="7" id="KW-0406">Ion transport</keyword>
<evidence type="ECO:0000256" key="5">
    <source>
        <dbReference type="ARBA" id="ARBA00022882"/>
    </source>
</evidence>
<dbReference type="PANTHER" id="PTHR45720">
    <property type="entry name" value="CHLORIDE CHANNEL PROTEIN 2"/>
    <property type="match status" value="1"/>
</dbReference>
<dbReference type="FunFam" id="1.10.3080.10:FF:000003">
    <property type="entry name" value="Chloride channel 2"/>
    <property type="match status" value="1"/>
</dbReference>
<feature type="region of interest" description="Disordered" evidence="13">
    <location>
        <begin position="851"/>
        <end position="884"/>
    </location>
</feature>
<keyword evidence="2" id="KW-0813">Transport</keyword>
<dbReference type="PANTHER" id="PTHR45720:SF10">
    <property type="entry name" value="CHLORIDE CHANNEL PROTEIN 2"/>
    <property type="match status" value="1"/>
</dbReference>
<keyword evidence="6 14" id="KW-1133">Transmembrane helix</keyword>
<evidence type="ECO:0000256" key="3">
    <source>
        <dbReference type="ARBA" id="ARBA00022692"/>
    </source>
</evidence>
<proteinExistence type="predicted"/>
<evidence type="ECO:0000256" key="1">
    <source>
        <dbReference type="ARBA" id="ARBA00004141"/>
    </source>
</evidence>
<evidence type="ECO:0000256" key="10">
    <source>
        <dbReference type="ARBA" id="ARBA00023173"/>
    </source>
</evidence>
<evidence type="ECO:0000256" key="8">
    <source>
        <dbReference type="ARBA" id="ARBA00023122"/>
    </source>
</evidence>
<dbReference type="InterPro" id="IPR014743">
    <property type="entry name" value="Cl-channel_core"/>
</dbReference>
<keyword evidence="9 14" id="KW-0472">Membrane</keyword>
<dbReference type="GeneID" id="117144578"/>
<feature type="compositionally biased region" description="Polar residues" evidence="13">
    <location>
        <begin position="1038"/>
        <end position="1066"/>
    </location>
</feature>
<feature type="transmembrane region" description="Helical" evidence="14">
    <location>
        <begin position="172"/>
        <end position="195"/>
    </location>
</feature>
<feature type="transmembrane region" description="Helical" evidence="14">
    <location>
        <begin position="215"/>
        <end position="237"/>
    </location>
</feature>
<reference evidence="16" key="1">
    <citation type="submission" date="2025-08" db="UniProtKB">
        <authorList>
            <consortium name="RefSeq"/>
        </authorList>
    </citation>
    <scope>IDENTIFICATION</scope>
    <source>
        <strain evidence="16">Mau12</strain>
        <tissue evidence="16">Whole Body</tissue>
    </source>
</reference>
<dbReference type="CTD" id="41428"/>
<dbReference type="GO" id="GO:0034707">
    <property type="term" value="C:chloride channel complex"/>
    <property type="evidence" value="ECO:0007669"/>
    <property type="project" value="UniProtKB-KW"/>
</dbReference>
<keyword evidence="10" id="KW-0869">Chloride channel</keyword>
<dbReference type="SMR" id="A0A6P8K9S6"/>
<gene>
    <name evidence="16" type="primary">LOC117144578</name>
</gene>
<keyword evidence="4" id="KW-0677">Repeat</keyword>
<dbReference type="SUPFAM" id="SSF81340">
    <property type="entry name" value="Clc chloride channel"/>
    <property type="match status" value="1"/>
</dbReference>
<name>A0A6P8K9S6_DROMA</name>
<dbReference type="GO" id="GO:0005247">
    <property type="term" value="F:voltage-gated chloride channel activity"/>
    <property type="evidence" value="ECO:0007669"/>
    <property type="project" value="TreeGrafter"/>
</dbReference>
<evidence type="ECO:0000256" key="2">
    <source>
        <dbReference type="ARBA" id="ARBA00022448"/>
    </source>
</evidence>
<feature type="transmembrane region" description="Helical" evidence="14">
    <location>
        <begin position="607"/>
        <end position="627"/>
    </location>
</feature>
<protein>
    <submittedName>
        <fullName evidence="16">Chloride channel protein 2 isoform X9</fullName>
    </submittedName>
</protein>
<feature type="transmembrane region" description="Helical" evidence="14">
    <location>
        <begin position="578"/>
        <end position="601"/>
    </location>
</feature>
<dbReference type="InterPro" id="IPR050970">
    <property type="entry name" value="Cl_channel_volt-gated"/>
</dbReference>
<keyword evidence="3 14" id="KW-0812">Transmembrane</keyword>
<feature type="region of interest" description="Disordered" evidence="13">
    <location>
        <begin position="976"/>
        <end position="996"/>
    </location>
</feature>
<dbReference type="CDD" id="cd03683">
    <property type="entry name" value="ClC_1_like"/>
    <property type="match status" value="1"/>
</dbReference>
<dbReference type="Gene3D" id="3.10.580.10">
    <property type="entry name" value="CBS-domain"/>
    <property type="match status" value="2"/>
</dbReference>
<dbReference type="Pfam" id="PF00654">
    <property type="entry name" value="Voltage_CLC"/>
    <property type="match status" value="1"/>
</dbReference>
<keyword evidence="8" id="KW-0129">CBS domain</keyword>
<feature type="region of interest" description="Disordered" evidence="13">
    <location>
        <begin position="76"/>
        <end position="97"/>
    </location>
</feature>
<dbReference type="AlphaFoldDB" id="A0A6P8K9S6"/>
<dbReference type="GO" id="GO:0005886">
    <property type="term" value="C:plasma membrane"/>
    <property type="evidence" value="ECO:0007669"/>
    <property type="project" value="TreeGrafter"/>
</dbReference>
<evidence type="ECO:0000313" key="16">
    <source>
        <dbReference type="RefSeq" id="XP_033165740.1"/>
    </source>
</evidence>
<evidence type="ECO:0000256" key="6">
    <source>
        <dbReference type="ARBA" id="ARBA00022989"/>
    </source>
</evidence>
<dbReference type="SUPFAM" id="SSF54631">
    <property type="entry name" value="CBS-domain pair"/>
    <property type="match status" value="1"/>
</dbReference>
<dbReference type="InterPro" id="IPR001807">
    <property type="entry name" value="ClC"/>
</dbReference>